<evidence type="ECO:0000313" key="1">
    <source>
        <dbReference type="EMBL" id="GEU47495.1"/>
    </source>
</evidence>
<protein>
    <submittedName>
        <fullName evidence="1">Uncharacterized protein</fullName>
    </submittedName>
</protein>
<name>A0A6L2KHN9_TANCI</name>
<sequence>MEAAILARTLRLEITKARVKLWLTSFNEILGLRQPAIIPSVRHPRVSFWHIGFTQDLPMSPKSFQEPFSIIYNPNKRNH</sequence>
<accession>A0A6L2KHN9</accession>
<proteinExistence type="predicted"/>
<reference evidence="1" key="1">
    <citation type="journal article" date="2019" name="Sci. Rep.">
        <title>Draft genome of Tanacetum cinerariifolium, the natural source of mosquito coil.</title>
        <authorList>
            <person name="Yamashiro T."/>
            <person name="Shiraishi A."/>
            <person name="Satake H."/>
            <person name="Nakayama K."/>
        </authorList>
    </citation>
    <scope>NUCLEOTIDE SEQUENCE</scope>
</reference>
<dbReference type="AlphaFoldDB" id="A0A6L2KHN9"/>
<dbReference type="EMBL" id="BKCJ010002279">
    <property type="protein sequence ID" value="GEU47495.1"/>
    <property type="molecule type" value="Genomic_DNA"/>
</dbReference>
<organism evidence="1">
    <name type="scientific">Tanacetum cinerariifolium</name>
    <name type="common">Dalmatian daisy</name>
    <name type="synonym">Chrysanthemum cinerariifolium</name>
    <dbReference type="NCBI Taxonomy" id="118510"/>
    <lineage>
        <taxon>Eukaryota</taxon>
        <taxon>Viridiplantae</taxon>
        <taxon>Streptophyta</taxon>
        <taxon>Embryophyta</taxon>
        <taxon>Tracheophyta</taxon>
        <taxon>Spermatophyta</taxon>
        <taxon>Magnoliopsida</taxon>
        <taxon>eudicotyledons</taxon>
        <taxon>Gunneridae</taxon>
        <taxon>Pentapetalae</taxon>
        <taxon>asterids</taxon>
        <taxon>campanulids</taxon>
        <taxon>Asterales</taxon>
        <taxon>Asteraceae</taxon>
        <taxon>Asteroideae</taxon>
        <taxon>Anthemideae</taxon>
        <taxon>Anthemidinae</taxon>
        <taxon>Tanacetum</taxon>
    </lineage>
</organism>
<comment type="caution">
    <text evidence="1">The sequence shown here is derived from an EMBL/GenBank/DDBJ whole genome shotgun (WGS) entry which is preliminary data.</text>
</comment>
<gene>
    <name evidence="1" type="ORF">Tci_019473</name>
</gene>